<dbReference type="Proteomes" id="UP000507470">
    <property type="component" value="Unassembled WGS sequence"/>
</dbReference>
<evidence type="ECO:0008006" key="4">
    <source>
        <dbReference type="Google" id="ProtNLM"/>
    </source>
</evidence>
<name>A0A6J8D164_MYTCO</name>
<accession>A0A6J8D164</accession>
<proteinExistence type="predicted"/>
<feature type="region of interest" description="Disordered" evidence="1">
    <location>
        <begin position="67"/>
        <end position="93"/>
    </location>
</feature>
<dbReference type="OrthoDB" id="5962960at2759"/>
<evidence type="ECO:0000313" key="3">
    <source>
        <dbReference type="Proteomes" id="UP000507470"/>
    </source>
</evidence>
<gene>
    <name evidence="2" type="ORF">MCOR_35671</name>
</gene>
<protein>
    <recommendedName>
        <fullName evidence="4">DZIP3-like HEPN domain-containing protein</fullName>
    </recommendedName>
</protein>
<dbReference type="AlphaFoldDB" id="A0A6J8D164"/>
<feature type="compositionally biased region" description="Low complexity" evidence="1">
    <location>
        <begin position="75"/>
        <end position="90"/>
    </location>
</feature>
<organism evidence="2 3">
    <name type="scientific">Mytilus coruscus</name>
    <name type="common">Sea mussel</name>
    <dbReference type="NCBI Taxonomy" id="42192"/>
    <lineage>
        <taxon>Eukaryota</taxon>
        <taxon>Metazoa</taxon>
        <taxon>Spiralia</taxon>
        <taxon>Lophotrochozoa</taxon>
        <taxon>Mollusca</taxon>
        <taxon>Bivalvia</taxon>
        <taxon>Autobranchia</taxon>
        <taxon>Pteriomorphia</taxon>
        <taxon>Mytilida</taxon>
        <taxon>Mytiloidea</taxon>
        <taxon>Mytilidae</taxon>
        <taxon>Mytilinae</taxon>
        <taxon>Mytilus</taxon>
    </lineage>
</organism>
<reference evidence="2 3" key="1">
    <citation type="submission" date="2020-06" db="EMBL/GenBank/DDBJ databases">
        <authorList>
            <person name="Li R."/>
            <person name="Bekaert M."/>
        </authorList>
    </citation>
    <scope>NUCLEOTIDE SEQUENCE [LARGE SCALE GENOMIC DNA]</scope>
    <source>
        <strain evidence="3">wild</strain>
    </source>
</reference>
<keyword evidence="3" id="KW-1185">Reference proteome</keyword>
<sequence length="185" mass="21856">MRTWNTDYPLKCIYLEKCLQEKKKELPIITFQELKHISTETCDPLRNDELILFLRYHHEIRALLSKSSKATPEANSKTETTSENQTNSTKLTKEESNFAKMGMIVLNILTDVLYDLLKHDKTFVLTRSDCDTTYLYRMHRRINKHIPSNRWGGTWQNIQSTDISIGDDIERIRLTRNEIFHSETF</sequence>
<evidence type="ECO:0000313" key="2">
    <source>
        <dbReference type="EMBL" id="CAC5401606.1"/>
    </source>
</evidence>
<evidence type="ECO:0000256" key="1">
    <source>
        <dbReference type="SAM" id="MobiDB-lite"/>
    </source>
</evidence>
<dbReference type="EMBL" id="CACVKT020006447">
    <property type="protein sequence ID" value="CAC5401606.1"/>
    <property type="molecule type" value="Genomic_DNA"/>
</dbReference>